<protein>
    <submittedName>
        <fullName evidence="3">RNA polymerase sigma factor RpoD</fullName>
    </submittedName>
</protein>
<feature type="region of interest" description="Disordered" evidence="1">
    <location>
        <begin position="1"/>
        <end position="72"/>
    </location>
</feature>
<dbReference type="InterPro" id="IPR007631">
    <property type="entry name" value="RNA_pol_sigma_70_non-ess"/>
</dbReference>
<dbReference type="GO" id="GO:0003677">
    <property type="term" value="F:DNA binding"/>
    <property type="evidence" value="ECO:0007669"/>
    <property type="project" value="InterPro"/>
</dbReference>
<dbReference type="InterPro" id="IPR013325">
    <property type="entry name" value="RNA_pol_sigma_r2"/>
</dbReference>
<evidence type="ECO:0000259" key="2">
    <source>
        <dbReference type="Pfam" id="PF04546"/>
    </source>
</evidence>
<sequence>TGFVDPNAEIEEHNGLDEDFSDEDDEEESSNADVEDNEDEEDNESESTSDSSDSDNSIDPEVAREKFQQLREQHSKTLAVIEKHGRSGKRAQDQIALLGEIFKQFRLVPKQFDLLVLSMKEMMKRVRYQERQLQKILVDIAGMPKDDFEKI</sequence>
<dbReference type="GO" id="GO:0006352">
    <property type="term" value="P:DNA-templated transcription initiation"/>
    <property type="evidence" value="ECO:0007669"/>
    <property type="project" value="InterPro"/>
</dbReference>
<accession>A0A7G2K1F2</accession>
<comment type="caution">
    <text evidence="3">The sequence shown here is derived from an EMBL/GenBank/DDBJ whole genome shotgun (WGS) entry which is preliminary data.</text>
</comment>
<feature type="compositionally biased region" description="Basic and acidic residues" evidence="1">
    <location>
        <begin position="61"/>
        <end position="72"/>
    </location>
</feature>
<feature type="domain" description="RNA polymerase sigma factor 70 non-essential" evidence="2">
    <location>
        <begin position="1"/>
        <end position="150"/>
    </location>
</feature>
<dbReference type="Gene3D" id="1.10.601.10">
    <property type="entry name" value="RNA Polymerase Primary Sigma Factor"/>
    <property type="match status" value="1"/>
</dbReference>
<organism evidence="3">
    <name type="scientific">Haemophilus influenzae HK1212</name>
    <dbReference type="NCBI Taxonomy" id="456482"/>
    <lineage>
        <taxon>Bacteria</taxon>
        <taxon>Pseudomonadati</taxon>
        <taxon>Pseudomonadota</taxon>
        <taxon>Gammaproteobacteria</taxon>
        <taxon>Pasteurellales</taxon>
        <taxon>Pasteurellaceae</taxon>
        <taxon>Haemophilus</taxon>
    </lineage>
</organism>
<evidence type="ECO:0000256" key="1">
    <source>
        <dbReference type="SAM" id="MobiDB-lite"/>
    </source>
</evidence>
<name>A0A7G2K1F2_HAEIF</name>
<proteinExistence type="predicted"/>
<feature type="non-terminal residue" evidence="3">
    <location>
        <position position="1"/>
    </location>
</feature>
<dbReference type="AlphaFoldDB" id="A0A7G2K1F2"/>
<reference evidence="3" key="1">
    <citation type="journal article" date="2010" name="Genomics">
        <title>Tracing phylogenomic events leading to diversity of Haemophilus influenzae and the emergence of Brazilian Purpuric Fever (BPF)-associated clones.</title>
        <authorList>
            <person name="Papazisi L."/>
            <person name="Ratnayake S."/>
            <person name="Remortel B.G."/>
            <person name="Bock G.R."/>
            <person name="Liang W."/>
            <person name="Saeed A.I."/>
            <person name="Liu J."/>
            <person name="Fleischmann R.D."/>
            <person name="Kilian M."/>
            <person name="Peterson S.N."/>
        </authorList>
    </citation>
    <scope>NUCLEOTIDE SEQUENCE [LARGE SCALE GENOMIC DNA]</scope>
    <source>
        <strain evidence="3">HK1212</strain>
    </source>
</reference>
<evidence type="ECO:0000313" key="3">
    <source>
        <dbReference type="EMBL" id="EFA28789.1"/>
    </source>
</evidence>
<dbReference type="SUPFAM" id="SSF88946">
    <property type="entry name" value="Sigma2 domain of RNA polymerase sigma factors"/>
    <property type="match status" value="1"/>
</dbReference>
<dbReference type="Pfam" id="PF04546">
    <property type="entry name" value="Sigma70_ner"/>
    <property type="match status" value="1"/>
</dbReference>
<dbReference type="GO" id="GO:0016987">
    <property type="term" value="F:sigma factor activity"/>
    <property type="evidence" value="ECO:0007669"/>
    <property type="project" value="InterPro"/>
</dbReference>
<dbReference type="EMBL" id="ABFC01000531">
    <property type="protein sequence ID" value="EFA28789.1"/>
    <property type="molecule type" value="Genomic_DNA"/>
</dbReference>
<gene>
    <name evidence="3" type="primary">rpoD</name>
    <name evidence="3" type="ORF">HAINFHK1212_0434</name>
</gene>
<feature type="compositionally biased region" description="Acidic residues" evidence="1">
    <location>
        <begin position="17"/>
        <end position="58"/>
    </location>
</feature>